<evidence type="ECO:0000313" key="2">
    <source>
        <dbReference type="EMBL" id="AJA43367.1"/>
    </source>
</evidence>
<organism evidence="2 3">
    <name type="scientific">Mycobacterium phage Sbash</name>
    <dbReference type="NCBI Taxonomy" id="1567475"/>
    <lineage>
        <taxon>Viruses</taxon>
        <taxon>Duplodnaviria</taxon>
        <taxon>Heunggongvirae</taxon>
        <taxon>Uroviricota</taxon>
        <taxon>Caudoviricetes</taxon>
        <taxon>Chenonavirus</taxon>
        <taxon>Chenonavirus sbash</taxon>
    </lineage>
</organism>
<dbReference type="Proteomes" id="UP000031075">
    <property type="component" value="Segment"/>
</dbReference>
<name>A0A0A7RXX4_9CAUD</name>
<dbReference type="OrthoDB" id="13211at10239"/>
<evidence type="ECO:0000313" key="3">
    <source>
        <dbReference type="Proteomes" id="UP000031075"/>
    </source>
</evidence>
<feature type="compositionally biased region" description="Low complexity" evidence="1">
    <location>
        <begin position="25"/>
        <end position="40"/>
    </location>
</feature>
<dbReference type="KEGG" id="vg:23679481"/>
<dbReference type="RefSeq" id="YP_009124720.1">
    <property type="nucleotide sequence ID" value="NC_026589.1"/>
</dbReference>
<dbReference type="GeneID" id="23679481"/>
<proteinExistence type="predicted"/>
<dbReference type="EMBL" id="KP027201">
    <property type="protein sequence ID" value="AJA43367.1"/>
    <property type="molecule type" value="Genomic_DNA"/>
</dbReference>
<evidence type="ECO:0000256" key="1">
    <source>
        <dbReference type="SAM" id="MobiDB-lite"/>
    </source>
</evidence>
<accession>A0A0A7RXX4</accession>
<sequence>MCCDRRGNAVVPCSPPHPSQRVGSSAPETTRGATTTSGETMSDRFATSIAEAMLNMPSPIAAEEFEPGFWRSCATWEQIVEKATPAILAALKANRIALVELPEPSSDEYGNTTFADGTVVTFKDGWTQLRLEDIGRDDTYDWDDDQLRDFGAALIAAAAEVSGE</sequence>
<protein>
    <submittedName>
        <fullName evidence="2">Uncharacterized protein</fullName>
    </submittedName>
</protein>
<reference evidence="2 3" key="1">
    <citation type="submission" date="2014-10" db="EMBL/GenBank/DDBJ databases">
        <authorList>
            <person name="Msani S."/>
            <person name="Brouckaert M.-A."/>
            <person name="Jacobs C."/>
            <person name="Mafu P."/>
            <person name="Moti D."/>
            <person name="Naeem M."/>
            <person name="Ntuli T."/>
            <person name="Mngomezulu K."/>
            <person name="Larsen M.H."/>
            <person name="Rubin E.J."/>
            <person name="Russell D.A."/>
            <person name="Guerrero C.A."/>
            <person name="Bowman C.A."/>
            <person name="Jacobs-Sera D."/>
            <person name="Hendrix R.W."/>
            <person name="Hatfull G.F."/>
        </authorList>
    </citation>
    <scope>NUCLEOTIDE SEQUENCE [LARGE SCALE GENOMIC DNA]</scope>
</reference>
<gene>
    <name evidence="2" type="primary">66</name>
    <name evidence="2" type="ORF">PBI_SBASH_66</name>
</gene>
<feature type="region of interest" description="Disordered" evidence="1">
    <location>
        <begin position="1"/>
        <end position="41"/>
    </location>
</feature>
<keyword evidence="3" id="KW-1185">Reference proteome</keyword>